<dbReference type="InterPro" id="IPR043502">
    <property type="entry name" value="DNA/RNA_pol_sf"/>
</dbReference>
<evidence type="ECO:0000256" key="6">
    <source>
        <dbReference type="SAM" id="Phobius"/>
    </source>
</evidence>
<dbReference type="AlphaFoldDB" id="A0A9W6ZEZ9"/>
<dbReference type="InterPro" id="IPR024989">
    <property type="entry name" value="MFS_assoc_dom"/>
</dbReference>
<keyword evidence="4 6" id="KW-1133">Transmembrane helix</keyword>
<proteinExistence type="inferred from homology"/>
<evidence type="ECO:0000259" key="8">
    <source>
        <dbReference type="Pfam" id="PF12832"/>
    </source>
</evidence>
<dbReference type="PANTHER" id="PTHR16172">
    <property type="entry name" value="MAJOR FACILITATOR SUPERFAMILY DOMAIN-CONTAINING PROTEIN 6-LIKE"/>
    <property type="match status" value="1"/>
</dbReference>
<keyword evidence="10" id="KW-1185">Reference proteome</keyword>
<dbReference type="Gene3D" id="1.20.1250.20">
    <property type="entry name" value="MFS general substrate transporter like domains"/>
    <property type="match status" value="1"/>
</dbReference>
<dbReference type="GO" id="GO:0016020">
    <property type="term" value="C:membrane"/>
    <property type="evidence" value="ECO:0007669"/>
    <property type="project" value="UniProtKB-SubCell"/>
</dbReference>
<feature type="transmembrane region" description="Helical" evidence="6">
    <location>
        <begin position="59"/>
        <end position="79"/>
    </location>
</feature>
<dbReference type="InterPro" id="IPR046950">
    <property type="entry name" value="DNA-dir_Rpol_C_phage-type"/>
</dbReference>
<name>A0A9W6ZEZ9_9STRA</name>
<dbReference type="PANTHER" id="PTHR16172:SF41">
    <property type="entry name" value="MAJOR FACILITATOR SUPERFAMILY DOMAIN-CONTAINING PROTEIN 6-LIKE"/>
    <property type="match status" value="1"/>
</dbReference>
<evidence type="ECO:0000256" key="1">
    <source>
        <dbReference type="ARBA" id="ARBA00004141"/>
    </source>
</evidence>
<dbReference type="Pfam" id="PF12832">
    <property type="entry name" value="MFS_1_like"/>
    <property type="match status" value="1"/>
</dbReference>
<dbReference type="Proteomes" id="UP001165082">
    <property type="component" value="Unassembled WGS sequence"/>
</dbReference>
<keyword evidence="5 6" id="KW-0472">Membrane</keyword>
<protein>
    <submittedName>
        <fullName evidence="9">Uncharacterized protein</fullName>
    </submittedName>
</protein>
<dbReference type="Gene3D" id="1.10.287.280">
    <property type="match status" value="1"/>
</dbReference>
<evidence type="ECO:0000256" key="3">
    <source>
        <dbReference type="ARBA" id="ARBA00022692"/>
    </source>
</evidence>
<dbReference type="SUPFAM" id="SSF103473">
    <property type="entry name" value="MFS general substrate transporter"/>
    <property type="match status" value="1"/>
</dbReference>
<evidence type="ECO:0000313" key="10">
    <source>
        <dbReference type="Proteomes" id="UP001165082"/>
    </source>
</evidence>
<evidence type="ECO:0000256" key="5">
    <source>
        <dbReference type="ARBA" id="ARBA00023136"/>
    </source>
</evidence>
<sequence>MTSLRSSSYWDDIVKSTKDPLTHILWWNEADEPWQCLAVCKELTRAGESGDIASYESSLFVRLTFLFFYTCLGSLLPYLPVYYHSLGLSGPWIGVLGAVNPMTTFLVGPIWGAAADKWNRHKVRPVQNV</sequence>
<dbReference type="InterPro" id="IPR036259">
    <property type="entry name" value="MFS_trans_sf"/>
</dbReference>
<dbReference type="Pfam" id="PF00940">
    <property type="entry name" value="RNA_pol"/>
    <property type="match status" value="1"/>
</dbReference>
<feature type="domain" description="DNA-directed RNA polymerase C-terminal" evidence="7">
    <location>
        <begin position="9"/>
        <end position="62"/>
    </location>
</feature>
<dbReference type="InterPro" id="IPR051717">
    <property type="entry name" value="MFS_MFSD6"/>
</dbReference>
<accession>A0A9W6ZEZ9</accession>
<gene>
    <name evidence="9" type="ORF">TrRE_jg26</name>
</gene>
<evidence type="ECO:0000313" key="9">
    <source>
        <dbReference type="EMBL" id="GMH50092.1"/>
    </source>
</evidence>
<dbReference type="OrthoDB" id="515887at2759"/>
<keyword evidence="3 6" id="KW-0812">Transmembrane</keyword>
<organism evidence="9 10">
    <name type="scientific">Triparma retinervis</name>
    <dbReference type="NCBI Taxonomy" id="2557542"/>
    <lineage>
        <taxon>Eukaryota</taxon>
        <taxon>Sar</taxon>
        <taxon>Stramenopiles</taxon>
        <taxon>Ochrophyta</taxon>
        <taxon>Bolidophyceae</taxon>
        <taxon>Parmales</taxon>
        <taxon>Triparmaceae</taxon>
        <taxon>Triparma</taxon>
    </lineage>
</organism>
<feature type="domain" description="Major facilitator superfamily associated" evidence="8">
    <location>
        <begin position="63"/>
        <end position="122"/>
    </location>
</feature>
<reference evidence="9" key="1">
    <citation type="submission" date="2022-07" db="EMBL/GenBank/DDBJ databases">
        <title>Genome analysis of Parmales, a sister group of diatoms, reveals the evolutionary specialization of diatoms from phago-mixotrophs to photoautotrophs.</title>
        <authorList>
            <person name="Ban H."/>
            <person name="Sato S."/>
            <person name="Yoshikawa S."/>
            <person name="Kazumasa Y."/>
            <person name="Nakamura Y."/>
            <person name="Ichinomiya M."/>
            <person name="Saitoh K."/>
            <person name="Sato N."/>
            <person name="Blanc-Mathieu R."/>
            <person name="Endo H."/>
            <person name="Kuwata A."/>
            <person name="Ogata H."/>
        </authorList>
    </citation>
    <scope>NUCLEOTIDE SEQUENCE</scope>
</reference>
<feature type="transmembrane region" description="Helical" evidence="6">
    <location>
        <begin position="91"/>
        <end position="114"/>
    </location>
</feature>
<evidence type="ECO:0000259" key="7">
    <source>
        <dbReference type="Pfam" id="PF00940"/>
    </source>
</evidence>
<evidence type="ECO:0000256" key="2">
    <source>
        <dbReference type="ARBA" id="ARBA00005241"/>
    </source>
</evidence>
<comment type="similarity">
    <text evidence="2">Belongs to the major facilitator superfamily. MFSD6 family.</text>
</comment>
<evidence type="ECO:0000256" key="4">
    <source>
        <dbReference type="ARBA" id="ARBA00022989"/>
    </source>
</evidence>
<dbReference type="SUPFAM" id="SSF56672">
    <property type="entry name" value="DNA/RNA polymerases"/>
    <property type="match status" value="1"/>
</dbReference>
<comment type="caution">
    <text evidence="9">The sequence shown here is derived from an EMBL/GenBank/DDBJ whole genome shotgun (WGS) entry which is preliminary data.</text>
</comment>
<dbReference type="EMBL" id="BRXZ01005787">
    <property type="protein sequence ID" value="GMH50092.1"/>
    <property type="molecule type" value="Genomic_DNA"/>
</dbReference>
<comment type="subcellular location">
    <subcellularLocation>
        <location evidence="1">Membrane</location>
        <topology evidence="1">Multi-pass membrane protein</topology>
    </subcellularLocation>
</comment>